<dbReference type="InterPro" id="IPR012334">
    <property type="entry name" value="Pectin_lyas_fold"/>
</dbReference>
<keyword evidence="2" id="KW-1185">Reference proteome</keyword>
<dbReference type="InterPro" id="IPR011050">
    <property type="entry name" value="Pectin_lyase_fold/virulence"/>
</dbReference>
<evidence type="ECO:0000313" key="1">
    <source>
        <dbReference type="EMBL" id="MCZ8547647.1"/>
    </source>
</evidence>
<gene>
    <name evidence="1" type="ORF">OOJ09_25965</name>
</gene>
<protein>
    <submittedName>
        <fullName evidence="1">Uncharacterized protein</fullName>
    </submittedName>
</protein>
<accession>A0ABT4R1D4</accession>
<reference evidence="1" key="1">
    <citation type="submission" date="2022-11" db="EMBL/GenBank/DDBJ databases">
        <authorList>
            <person name="Coimbra C."/>
        </authorList>
    </citation>
    <scope>NUCLEOTIDE SEQUENCE</scope>
    <source>
        <strain evidence="1">Jales19</strain>
    </source>
</reference>
<proteinExistence type="predicted"/>
<organism evidence="1 2">
    <name type="scientific">Mesorhizobium qingshengii</name>
    <dbReference type="NCBI Taxonomy" id="1165689"/>
    <lineage>
        <taxon>Bacteria</taxon>
        <taxon>Pseudomonadati</taxon>
        <taxon>Pseudomonadota</taxon>
        <taxon>Alphaproteobacteria</taxon>
        <taxon>Hyphomicrobiales</taxon>
        <taxon>Phyllobacteriaceae</taxon>
        <taxon>Mesorhizobium</taxon>
    </lineage>
</organism>
<dbReference type="EMBL" id="JAPFQA010000016">
    <property type="protein sequence ID" value="MCZ8547647.1"/>
    <property type="molecule type" value="Genomic_DNA"/>
</dbReference>
<dbReference type="SUPFAM" id="SSF51126">
    <property type="entry name" value="Pectin lyase-like"/>
    <property type="match status" value="1"/>
</dbReference>
<sequence length="525" mass="52706">MSTYNTGTVTVTNGSAVVTGSGTAWAVALVAGGMFSSAGLAVPIASVDSNTQITLDYPWPGTTASGAAYSIALENAAAADVVSLQTTLSRVLVTLSLAGIHPDASGTIAERNALSLAMADKGYLFLHAEIGVAFAFYRWNGTAWEGPFAVANAVATGGVSSLVAGDGVTVDNTNPAIPVVSIANDAVTNAKLANVATATIKGRATASTGDPEDLTITQAIDLITGTPAAGDILYRGASAWQRLAKGTALQMLRQNTALTAPEWATAREVLTANRTYYVRTTGSDSNTGLSSGAAFLTVQKAVNVALSLDMSIYAVTIDIGAGTFAEGSFLSIQGNGNARITLQGASYTTTTISGSTYGVLATGSLSLTILNLNITGSAVGLWARYGAQVFLAGNMAFGAASARLIGCDNSAYIECVGSGNNIYLAGNSTYAIFVGSLGHVLVGSSAKMLTTAARTFTATVSATNGGVLEMQGATFDVTAGAITGSRYAAANDGVINTGGGGASFIPGSTAGTGTNPGVTPYGLYV</sequence>
<dbReference type="Gene3D" id="2.160.20.10">
    <property type="entry name" value="Single-stranded right-handed beta-helix, Pectin lyase-like"/>
    <property type="match status" value="1"/>
</dbReference>
<evidence type="ECO:0000313" key="2">
    <source>
        <dbReference type="Proteomes" id="UP001152178"/>
    </source>
</evidence>
<comment type="caution">
    <text evidence="1">The sequence shown here is derived from an EMBL/GenBank/DDBJ whole genome shotgun (WGS) entry which is preliminary data.</text>
</comment>
<dbReference type="RefSeq" id="WP_269907919.1">
    <property type="nucleotide sequence ID" value="NZ_JAPFQA010000016.1"/>
</dbReference>
<dbReference type="Proteomes" id="UP001152178">
    <property type="component" value="Unassembled WGS sequence"/>
</dbReference>
<name>A0ABT4R1D4_9HYPH</name>